<keyword evidence="8" id="KW-1133">Transmembrane helix</keyword>
<feature type="region of interest" description="Disordered" evidence="7">
    <location>
        <begin position="368"/>
        <end position="387"/>
    </location>
</feature>
<evidence type="ECO:0000256" key="8">
    <source>
        <dbReference type="SAM" id="Phobius"/>
    </source>
</evidence>
<dbReference type="Proteomes" id="UP001161405">
    <property type="component" value="Unassembled WGS sequence"/>
</dbReference>
<protein>
    <recommendedName>
        <fullName evidence="3">DNA recombination protein RmuC homolog</fullName>
    </recommendedName>
</protein>
<evidence type="ECO:0000256" key="7">
    <source>
        <dbReference type="SAM" id="MobiDB-lite"/>
    </source>
</evidence>
<name>A0ABQ5UU26_9HYPH</name>
<proteinExistence type="inferred from homology"/>
<feature type="transmembrane region" description="Helical" evidence="8">
    <location>
        <begin position="20"/>
        <end position="38"/>
    </location>
</feature>
<dbReference type="RefSeq" id="WP_348529140.1">
    <property type="nucleotide sequence ID" value="NZ_BSNI01000002.1"/>
</dbReference>
<keyword evidence="8" id="KW-0472">Membrane</keyword>
<feature type="coiled-coil region" evidence="6">
    <location>
        <begin position="106"/>
        <end position="157"/>
    </location>
</feature>
<comment type="caution">
    <text evidence="9">The sequence shown here is derived from an EMBL/GenBank/DDBJ whole genome shotgun (WGS) entry which is preliminary data.</text>
</comment>
<evidence type="ECO:0000256" key="1">
    <source>
        <dbReference type="ARBA" id="ARBA00003416"/>
    </source>
</evidence>
<gene>
    <name evidence="9" type="ORF">GCM10007879_17160</name>
</gene>
<reference evidence="9" key="1">
    <citation type="journal article" date="2014" name="Int. J. Syst. Evol. Microbiol.">
        <title>Complete genome of a new Firmicutes species belonging to the dominant human colonic microbiota ('Ruminococcus bicirculans') reveals two chromosomes and a selective capacity to utilize plant glucans.</title>
        <authorList>
            <consortium name="NISC Comparative Sequencing Program"/>
            <person name="Wegmann U."/>
            <person name="Louis P."/>
            <person name="Goesmann A."/>
            <person name="Henrissat B."/>
            <person name="Duncan S.H."/>
            <person name="Flint H.J."/>
        </authorList>
    </citation>
    <scope>NUCLEOTIDE SEQUENCE</scope>
    <source>
        <strain evidence="9">NBRC 107169</strain>
    </source>
</reference>
<keyword evidence="4 6" id="KW-0175">Coiled coil</keyword>
<reference evidence="9" key="2">
    <citation type="submission" date="2023-01" db="EMBL/GenBank/DDBJ databases">
        <title>Draft genome sequence of Maritalea porphyrae strain NBRC 107169.</title>
        <authorList>
            <person name="Sun Q."/>
            <person name="Mori K."/>
        </authorList>
    </citation>
    <scope>NUCLEOTIDE SEQUENCE</scope>
    <source>
        <strain evidence="9">NBRC 107169</strain>
    </source>
</reference>
<dbReference type="PANTHER" id="PTHR30563:SF0">
    <property type="entry name" value="DNA RECOMBINATION PROTEIN RMUC"/>
    <property type="match status" value="1"/>
</dbReference>
<evidence type="ECO:0000256" key="3">
    <source>
        <dbReference type="ARBA" id="ARBA00021840"/>
    </source>
</evidence>
<dbReference type="Pfam" id="PF02646">
    <property type="entry name" value="RmuC"/>
    <property type="match status" value="1"/>
</dbReference>
<sequence>MEQVLFSAFGRDFTSTETVLLFLATLLVLSIAAIITIMRANRRRQDDAIALAQRNAEMERHMADLMRVQSEMTGRMHTMSEIFGSRTSDLARLLTERIEGASHRTNQSVNETRVKTEESLSKLNERLAVIDRAQSTIAELSTEVVSLRDILANKQSRGAFGQGRMEAIVADGLPAASFNFQATLSNNNRPDCLVTLPNDAPNLVIDAKFPLEAWQRLQAAESPEEIKQAIASFRNDMKVHIKAISEKYFIPGETHDTAFLFVPSEAIFADIHERFEDIVQQALRQRVVIVSPSLLMLSIQVVQALLRDVKMREQAHIIQQEVSNLLTDVGRLSDRVLKLQSHFQQANKDVEQILISTGKVTKRSERIEQMDFEDRDSNEDKTKQLPL</sequence>
<evidence type="ECO:0000256" key="5">
    <source>
        <dbReference type="ARBA" id="ARBA00023172"/>
    </source>
</evidence>
<dbReference type="EMBL" id="BSNI01000002">
    <property type="protein sequence ID" value="GLQ17467.1"/>
    <property type="molecule type" value="Genomic_DNA"/>
</dbReference>
<keyword evidence="5" id="KW-0233">DNA recombination</keyword>
<feature type="compositionally biased region" description="Basic and acidic residues" evidence="7">
    <location>
        <begin position="378"/>
        <end position="387"/>
    </location>
</feature>
<accession>A0ABQ5UU26</accession>
<evidence type="ECO:0000256" key="2">
    <source>
        <dbReference type="ARBA" id="ARBA00009840"/>
    </source>
</evidence>
<comment type="similarity">
    <text evidence="2">Belongs to the RmuC family.</text>
</comment>
<evidence type="ECO:0000256" key="4">
    <source>
        <dbReference type="ARBA" id="ARBA00023054"/>
    </source>
</evidence>
<evidence type="ECO:0000313" key="9">
    <source>
        <dbReference type="EMBL" id="GLQ17467.1"/>
    </source>
</evidence>
<dbReference type="PANTHER" id="PTHR30563">
    <property type="entry name" value="DNA RECOMBINATION PROTEIN RMUC"/>
    <property type="match status" value="1"/>
</dbReference>
<evidence type="ECO:0000313" key="10">
    <source>
        <dbReference type="Proteomes" id="UP001161405"/>
    </source>
</evidence>
<keyword evidence="8" id="KW-0812">Transmembrane</keyword>
<dbReference type="InterPro" id="IPR003798">
    <property type="entry name" value="DNA_recombination_RmuC"/>
</dbReference>
<keyword evidence="10" id="KW-1185">Reference proteome</keyword>
<evidence type="ECO:0000256" key="6">
    <source>
        <dbReference type="SAM" id="Coils"/>
    </source>
</evidence>
<organism evidence="9 10">
    <name type="scientific">Maritalea porphyrae</name>
    <dbReference type="NCBI Taxonomy" id="880732"/>
    <lineage>
        <taxon>Bacteria</taxon>
        <taxon>Pseudomonadati</taxon>
        <taxon>Pseudomonadota</taxon>
        <taxon>Alphaproteobacteria</taxon>
        <taxon>Hyphomicrobiales</taxon>
        <taxon>Devosiaceae</taxon>
        <taxon>Maritalea</taxon>
    </lineage>
</organism>
<comment type="function">
    <text evidence="1">Involved in DNA recombination.</text>
</comment>